<feature type="compositionally biased region" description="Gly residues" evidence="1">
    <location>
        <begin position="28"/>
        <end position="38"/>
    </location>
</feature>
<feature type="region of interest" description="Disordered" evidence="1">
    <location>
        <begin position="1"/>
        <end position="81"/>
    </location>
</feature>
<dbReference type="Proteomes" id="UP001595713">
    <property type="component" value="Unassembled WGS sequence"/>
</dbReference>
<gene>
    <name evidence="2" type="ORF">ACFONA_09380</name>
</gene>
<evidence type="ECO:0000256" key="1">
    <source>
        <dbReference type="SAM" id="MobiDB-lite"/>
    </source>
</evidence>
<evidence type="ECO:0000313" key="3">
    <source>
        <dbReference type="Proteomes" id="UP001595713"/>
    </source>
</evidence>
<protein>
    <submittedName>
        <fullName evidence="2">Uncharacterized protein</fullName>
    </submittedName>
</protein>
<accession>A0ABV7SUL5</accession>
<keyword evidence="3" id="KW-1185">Reference proteome</keyword>
<proteinExistence type="predicted"/>
<reference evidence="3" key="1">
    <citation type="journal article" date="2019" name="Int. J. Syst. Evol. Microbiol.">
        <title>The Global Catalogue of Microorganisms (GCM) 10K type strain sequencing project: providing services to taxonomists for standard genome sequencing and annotation.</title>
        <authorList>
            <consortium name="The Broad Institute Genomics Platform"/>
            <consortium name="The Broad Institute Genome Sequencing Center for Infectious Disease"/>
            <person name="Wu L."/>
            <person name="Ma J."/>
        </authorList>
    </citation>
    <scope>NUCLEOTIDE SEQUENCE [LARGE SCALE GENOMIC DNA]</scope>
    <source>
        <strain evidence="3">KCTC 42739</strain>
    </source>
</reference>
<dbReference type="EMBL" id="JBHRXP010000003">
    <property type="protein sequence ID" value="MFC3580373.1"/>
    <property type="molecule type" value="Genomic_DNA"/>
</dbReference>
<name>A0ABV7SUL5_9SPHN</name>
<evidence type="ECO:0000313" key="2">
    <source>
        <dbReference type="EMBL" id="MFC3580373.1"/>
    </source>
</evidence>
<feature type="compositionally biased region" description="Low complexity" evidence="1">
    <location>
        <begin position="68"/>
        <end position="81"/>
    </location>
</feature>
<sequence>MMSKTPMQAMPEPDAKGSPADDAENVGRTGGGESGGGAYKDQDLVETKPGSYQGGQSKKEYHGGGDAVAGDDNVNAVTDED</sequence>
<organism evidence="2 3">
    <name type="scientific">Sphingomonas hylomeconis</name>
    <dbReference type="NCBI Taxonomy" id="1395958"/>
    <lineage>
        <taxon>Bacteria</taxon>
        <taxon>Pseudomonadati</taxon>
        <taxon>Pseudomonadota</taxon>
        <taxon>Alphaproteobacteria</taxon>
        <taxon>Sphingomonadales</taxon>
        <taxon>Sphingomonadaceae</taxon>
        <taxon>Sphingomonas</taxon>
    </lineage>
</organism>
<comment type="caution">
    <text evidence="2">The sequence shown here is derived from an EMBL/GenBank/DDBJ whole genome shotgun (WGS) entry which is preliminary data.</text>
</comment>
<dbReference type="RefSeq" id="WP_261295735.1">
    <property type="nucleotide sequence ID" value="NZ_JANQBK010000019.1"/>
</dbReference>